<dbReference type="InterPro" id="IPR023827">
    <property type="entry name" value="Peptidase_S8_Asp-AS"/>
</dbReference>
<dbReference type="PROSITE" id="PS51892">
    <property type="entry name" value="SUBTILASE"/>
    <property type="match status" value="1"/>
</dbReference>
<evidence type="ECO:0000313" key="9">
    <source>
        <dbReference type="EMBL" id="VAW38784.1"/>
    </source>
</evidence>
<feature type="domain" description="Peptidase S8/S53" evidence="6">
    <location>
        <begin position="141"/>
        <end position="622"/>
    </location>
</feature>
<dbReference type="InterPro" id="IPR023828">
    <property type="entry name" value="Peptidase_S8_Ser-AS"/>
</dbReference>
<evidence type="ECO:0000259" key="8">
    <source>
        <dbReference type="Pfam" id="PF05922"/>
    </source>
</evidence>
<keyword evidence="2 9" id="KW-0645">Protease</keyword>
<dbReference type="InterPro" id="IPR022398">
    <property type="entry name" value="Peptidase_S8_His-AS"/>
</dbReference>
<dbReference type="PROSITE" id="PS00137">
    <property type="entry name" value="SUBTILASE_HIS"/>
    <property type="match status" value="1"/>
</dbReference>
<reference evidence="9" key="1">
    <citation type="submission" date="2018-06" db="EMBL/GenBank/DDBJ databases">
        <authorList>
            <person name="Zhirakovskaya E."/>
        </authorList>
    </citation>
    <scope>NUCLEOTIDE SEQUENCE</scope>
</reference>
<keyword evidence="5" id="KW-0720">Serine protease</keyword>
<dbReference type="InterPro" id="IPR036852">
    <property type="entry name" value="Peptidase_S8/S53_dom_sf"/>
</dbReference>
<keyword evidence="4" id="KW-0378">Hydrolase</keyword>
<dbReference type="SUPFAM" id="SSF52743">
    <property type="entry name" value="Subtilisin-like"/>
    <property type="match status" value="1"/>
</dbReference>
<dbReference type="InterPro" id="IPR010259">
    <property type="entry name" value="S8pro/Inhibitor_I9"/>
</dbReference>
<protein>
    <submittedName>
        <fullName evidence="9">Serine protease, subtilase family</fullName>
    </submittedName>
</protein>
<dbReference type="Pfam" id="PF00082">
    <property type="entry name" value="Peptidase_S8"/>
    <property type="match status" value="1"/>
</dbReference>
<dbReference type="InterPro" id="IPR000209">
    <property type="entry name" value="Peptidase_S8/S53_dom"/>
</dbReference>
<accession>A0A3B0W585</accession>
<evidence type="ECO:0000259" key="7">
    <source>
        <dbReference type="Pfam" id="PF02225"/>
    </source>
</evidence>
<dbReference type="GO" id="GO:0004252">
    <property type="term" value="F:serine-type endopeptidase activity"/>
    <property type="evidence" value="ECO:0007669"/>
    <property type="project" value="InterPro"/>
</dbReference>
<dbReference type="Gene3D" id="2.60.120.380">
    <property type="match status" value="1"/>
</dbReference>
<gene>
    <name evidence="9" type="ORF">MNBD_GAMMA01-2275</name>
</gene>
<dbReference type="InterPro" id="IPR045051">
    <property type="entry name" value="SBT"/>
</dbReference>
<dbReference type="InterPro" id="IPR015500">
    <property type="entry name" value="Peptidase_S8_subtilisin-rel"/>
</dbReference>
<dbReference type="Gene3D" id="3.40.50.200">
    <property type="entry name" value="Peptidase S8/S53 domain"/>
    <property type="match status" value="1"/>
</dbReference>
<dbReference type="PROSITE" id="PS00138">
    <property type="entry name" value="SUBTILASE_SER"/>
    <property type="match status" value="1"/>
</dbReference>
<dbReference type="InterPro" id="IPR037045">
    <property type="entry name" value="S8pro/Inhibitor_I9_sf"/>
</dbReference>
<dbReference type="CDD" id="cd02120">
    <property type="entry name" value="PA_subtilisin_like"/>
    <property type="match status" value="1"/>
</dbReference>
<evidence type="ECO:0000256" key="3">
    <source>
        <dbReference type="ARBA" id="ARBA00022729"/>
    </source>
</evidence>
<evidence type="ECO:0000259" key="6">
    <source>
        <dbReference type="Pfam" id="PF00082"/>
    </source>
</evidence>
<dbReference type="Gene3D" id="3.30.70.80">
    <property type="entry name" value="Peptidase S8 propeptide/proteinase inhibitor I9"/>
    <property type="match status" value="1"/>
</dbReference>
<dbReference type="Pfam" id="PF05922">
    <property type="entry name" value="Inhibitor_I9"/>
    <property type="match status" value="1"/>
</dbReference>
<dbReference type="InterPro" id="IPR003137">
    <property type="entry name" value="PA_domain"/>
</dbReference>
<feature type="domain" description="Inhibitor I9" evidence="8">
    <location>
        <begin position="23"/>
        <end position="115"/>
    </location>
</feature>
<sequence length="1414" mass="151841">MNKLLLTLLFITISIQAAEKKVFIVEFHAEPLAVIFNENLKSADAKSAENQMRKQQNDLLNKFANHTKQKNISAKHQYFHAFNGLALELTYKQAKWLQQQDEVKSISLERHYKIHTDIGPQWIGADAVWQGLAMDTSPNKGEGVIIGIIDTGINPTHPSFAAVSEAGTVNEYTHINPRGTTYGLCNTQTCNTKLIGIYDFTDEGTAGIDSTGHGSHVAGIAAGNVYSANYAGLNFNVSGVAPRANIISYKGCFYSEDAAGGRCSSSGLLAAINQATANLVDVVNYSIGSETPCSPWGGIDNNGAFCGAFGVGAAAEAMLNARSAGVTFVVSAGNSGPGATTIGYPAVAPWVVAVANTTHSRQLQSSVVDFAGGNSQLVDLVGASATDGIGPLTIVHARDYGNALCGQGEAELKSQCSGNGNDVLTGISNPFAANTFNGEIVVCDRGTYGRIEKGFNVKQAGAAGYILANTVGQQESIVADNHCLPATHLGNVDGSKLRNWLETGNNHTGTITGQTLVYDDALGDILNSSSSRGPTAIVYNTNTAASPTQRPQNYMKPNISAPGTAILAATQEGSGLTSNSGTSMASPHVAGAVALIKSAYPHYTPTQIINTLALTADNTQMLKADKVTKADFADQGAGRTRVDLAISNSVYFDVSRQEFINANPQNGADISQLNLPELVNNNCYPSCSFTRTVKLLSSFNVVDPVWNVTTEQTNGLDITVTPNSFDFSNSNEITLNITVNTTANDVLGNWAEAKILFTVNSSTDSEPMLDSISPSVSKLPVAVYVPAGNYPTMIEQQTTTRHGRFEIELNNIAAMTDATYRGLGPIVPQVETVTLNPANSVGSNNTPFNSDGEYVEGNFSAFSLFAVNTDKVAIIIESQNPNSDVDLYIGKDMNINDTPDEYEIICQQTGSANNKRCVLRDVKPGKYWIMTSNSPLGVITDVTTTLAVFDENDTPQKASFEFGYGLTQGRGIYVQAPVKVASNTSLDVIYELPPKAPDNVSYYGVIAVGAEPNSVGKTAIIPVKITSVNPVNEKLYSLNNETAEFNYSENDILSNMYVDTGVGANKIILNSFEKGFQVNIYQTDYNFNPLNIKPDLSVLTPEFTLAANPPVNPGVPPPGWIAVYTAEIDISGYQPSRWYLEIVPDPDSGLQSLVNYFALKSEVEYSIDDLIQPNQSLWYNPARSGWGVDLTQGLTTQAITWYRYNQDGTKPTWMQAAGAITTQNQWRGEMQLVTWNGTSPKQATFGSISMVYTTTNTGVISIAMPDKTYTESLSSLYSPANNCPQINDEQLDITGLWYIPAQSGFGNTVLATETAETTIFYFYDDLGLPTWSIGSRDLTNTDTIMNQVFNGFCPDCESSTINYQQVGTITNQYIDATTGSTTANIQLLAPLSGNWQTTGNSLKLNKNFGCQISQ</sequence>
<dbReference type="PRINTS" id="PR00723">
    <property type="entry name" value="SUBTILISIN"/>
</dbReference>
<feature type="domain" description="PA" evidence="7">
    <location>
        <begin position="428"/>
        <end position="497"/>
    </location>
</feature>
<organism evidence="9">
    <name type="scientific">hydrothermal vent metagenome</name>
    <dbReference type="NCBI Taxonomy" id="652676"/>
    <lineage>
        <taxon>unclassified sequences</taxon>
        <taxon>metagenomes</taxon>
        <taxon>ecological metagenomes</taxon>
    </lineage>
</organism>
<dbReference type="GO" id="GO:0006508">
    <property type="term" value="P:proteolysis"/>
    <property type="evidence" value="ECO:0007669"/>
    <property type="project" value="UniProtKB-KW"/>
</dbReference>
<keyword evidence="3" id="KW-0732">Signal</keyword>
<dbReference type="PROSITE" id="PS00136">
    <property type="entry name" value="SUBTILASE_ASP"/>
    <property type="match status" value="1"/>
</dbReference>
<evidence type="ECO:0000256" key="4">
    <source>
        <dbReference type="ARBA" id="ARBA00022801"/>
    </source>
</evidence>
<dbReference type="EMBL" id="UOEW01000212">
    <property type="protein sequence ID" value="VAW38784.1"/>
    <property type="molecule type" value="Genomic_DNA"/>
</dbReference>
<dbReference type="Pfam" id="PF02225">
    <property type="entry name" value="PA"/>
    <property type="match status" value="1"/>
</dbReference>
<evidence type="ECO:0000256" key="5">
    <source>
        <dbReference type="ARBA" id="ARBA00022825"/>
    </source>
</evidence>
<evidence type="ECO:0000256" key="1">
    <source>
        <dbReference type="ARBA" id="ARBA00011073"/>
    </source>
</evidence>
<proteinExistence type="inferred from homology"/>
<evidence type="ECO:0000256" key="2">
    <source>
        <dbReference type="ARBA" id="ARBA00022670"/>
    </source>
</evidence>
<dbReference type="Gene3D" id="3.50.30.30">
    <property type="match status" value="1"/>
</dbReference>
<comment type="similarity">
    <text evidence="1">Belongs to the peptidase S8 family.</text>
</comment>
<name>A0A3B0W585_9ZZZZ</name>
<dbReference type="PANTHER" id="PTHR10795">
    <property type="entry name" value="PROPROTEIN CONVERTASE SUBTILISIN/KEXIN"/>
    <property type="match status" value="1"/>
</dbReference>